<keyword evidence="1" id="KW-0812">Transmembrane</keyword>
<dbReference type="EMBL" id="JAZDWU010000011">
    <property type="protein sequence ID" value="KAK9986311.1"/>
    <property type="molecule type" value="Genomic_DNA"/>
</dbReference>
<dbReference type="PANTHER" id="PTHR31881:SF11">
    <property type="entry name" value="PROTEIN, PUTATIVE-RELATED"/>
    <property type="match status" value="1"/>
</dbReference>
<dbReference type="Proteomes" id="UP001459277">
    <property type="component" value="Unassembled WGS sequence"/>
</dbReference>
<accession>A0AAW2BJQ7</accession>
<feature type="transmembrane region" description="Helical" evidence="1">
    <location>
        <begin position="123"/>
        <end position="145"/>
    </location>
</feature>
<feature type="transmembrane region" description="Helical" evidence="1">
    <location>
        <begin position="165"/>
        <end position="181"/>
    </location>
</feature>
<evidence type="ECO:0000313" key="3">
    <source>
        <dbReference type="Proteomes" id="UP001459277"/>
    </source>
</evidence>
<dbReference type="Pfam" id="PF04654">
    <property type="entry name" value="DUF599"/>
    <property type="match status" value="1"/>
</dbReference>
<dbReference type="PANTHER" id="PTHR31881">
    <property type="match status" value="1"/>
</dbReference>
<name>A0AAW2BJQ7_9ROSI</name>
<evidence type="ECO:0008006" key="4">
    <source>
        <dbReference type="Google" id="ProtNLM"/>
    </source>
</evidence>
<dbReference type="InterPro" id="IPR006747">
    <property type="entry name" value="DUF599"/>
</dbReference>
<feature type="transmembrane region" description="Helical" evidence="1">
    <location>
        <begin position="6"/>
        <end position="29"/>
    </location>
</feature>
<evidence type="ECO:0000313" key="2">
    <source>
        <dbReference type="EMBL" id="KAK9986311.1"/>
    </source>
</evidence>
<gene>
    <name evidence="2" type="ORF">SO802_031262</name>
</gene>
<organism evidence="2 3">
    <name type="scientific">Lithocarpus litseifolius</name>
    <dbReference type="NCBI Taxonomy" id="425828"/>
    <lineage>
        <taxon>Eukaryota</taxon>
        <taxon>Viridiplantae</taxon>
        <taxon>Streptophyta</taxon>
        <taxon>Embryophyta</taxon>
        <taxon>Tracheophyta</taxon>
        <taxon>Spermatophyta</taxon>
        <taxon>Magnoliopsida</taxon>
        <taxon>eudicotyledons</taxon>
        <taxon>Gunneridae</taxon>
        <taxon>Pentapetalae</taxon>
        <taxon>rosids</taxon>
        <taxon>fabids</taxon>
        <taxon>Fagales</taxon>
        <taxon>Fagaceae</taxon>
        <taxon>Lithocarpus</taxon>
    </lineage>
</organism>
<comment type="caution">
    <text evidence="2">The sequence shown here is derived from an EMBL/GenBank/DDBJ whole genome shotgun (WGS) entry which is preliminary data.</text>
</comment>
<evidence type="ECO:0000256" key="1">
    <source>
        <dbReference type="SAM" id="Phobius"/>
    </source>
</evidence>
<sequence length="232" mass="25745">MGGLVVYLDTILVPFSIFLTAGYHVYLWLNFKKKPFSTTNGINEIKRRAWFRDIQGDDKKGMLAVQSLRNTLMATSFTASITILVNVALAALINNSYKAGETSHLFDNPIFGLQSGGMFAVKFGSASLLLLLSFLCCSMSIGYLIDANFLINAAPEFSSPEHTQIVFERGFMLAFIGSRLLCITFPLLLWLLGPALVALSSMALVWLMYEFDFLGKFKQGDKQIGGEQNMYS</sequence>
<feature type="transmembrane region" description="Helical" evidence="1">
    <location>
        <begin position="72"/>
        <end position="93"/>
    </location>
</feature>
<keyword evidence="3" id="KW-1185">Reference proteome</keyword>
<keyword evidence="1" id="KW-1133">Transmembrane helix</keyword>
<protein>
    <recommendedName>
        <fullName evidence="4">DUF599 domain-containing protein</fullName>
    </recommendedName>
</protein>
<reference evidence="2 3" key="1">
    <citation type="submission" date="2024-01" db="EMBL/GenBank/DDBJ databases">
        <title>A telomere-to-telomere, gap-free genome of sweet tea (Lithocarpus litseifolius).</title>
        <authorList>
            <person name="Zhou J."/>
        </authorList>
    </citation>
    <scope>NUCLEOTIDE SEQUENCE [LARGE SCALE GENOMIC DNA]</scope>
    <source>
        <strain evidence="2">Zhou-2022a</strain>
        <tissue evidence="2">Leaf</tissue>
    </source>
</reference>
<proteinExistence type="predicted"/>
<dbReference type="AlphaFoldDB" id="A0AAW2BJQ7"/>
<feature type="transmembrane region" description="Helical" evidence="1">
    <location>
        <begin position="187"/>
        <end position="209"/>
    </location>
</feature>
<keyword evidence="1" id="KW-0472">Membrane</keyword>